<dbReference type="RefSeq" id="WP_380120487.1">
    <property type="nucleotide sequence ID" value="NZ_JBHSIU010000041.1"/>
</dbReference>
<organism evidence="1 2">
    <name type="scientific">Dactylosporangium cerinum</name>
    <dbReference type="NCBI Taxonomy" id="1434730"/>
    <lineage>
        <taxon>Bacteria</taxon>
        <taxon>Bacillati</taxon>
        <taxon>Actinomycetota</taxon>
        <taxon>Actinomycetes</taxon>
        <taxon>Micromonosporales</taxon>
        <taxon>Micromonosporaceae</taxon>
        <taxon>Dactylosporangium</taxon>
    </lineage>
</organism>
<protein>
    <submittedName>
        <fullName evidence="1">Uncharacterized protein</fullName>
    </submittedName>
</protein>
<dbReference type="EMBL" id="JBHSIU010000041">
    <property type="protein sequence ID" value="MFC5002440.1"/>
    <property type="molecule type" value="Genomic_DNA"/>
</dbReference>
<proteinExistence type="predicted"/>
<sequence>MHSAAYWLQYEPFGLVANGNAHLVNKDWRVHDLFIMAKFRLELAFLGRRWLLPRFGQDTGLALRARLAETDAAAVAEITLGRLRGEPSILCDIDLPADWFRGPVDGLAGLRIITAGVHALGAVGREFGLGPIPMRSPGQDRRRDPYADDIWLFTPEPALVAAQRAAREAFDAVPAGHGVLCGRPGGAKPQWTARVVSALRAEPLSDTAGGEVHLWQIPPLP</sequence>
<gene>
    <name evidence="1" type="ORF">ACFPIJ_31975</name>
</gene>
<evidence type="ECO:0000313" key="2">
    <source>
        <dbReference type="Proteomes" id="UP001595912"/>
    </source>
</evidence>
<accession>A0ABV9W4C9</accession>
<keyword evidence="2" id="KW-1185">Reference proteome</keyword>
<name>A0ABV9W4C9_9ACTN</name>
<evidence type="ECO:0000313" key="1">
    <source>
        <dbReference type="EMBL" id="MFC5002440.1"/>
    </source>
</evidence>
<reference evidence="2" key="1">
    <citation type="journal article" date="2019" name="Int. J. Syst. Evol. Microbiol.">
        <title>The Global Catalogue of Microorganisms (GCM) 10K type strain sequencing project: providing services to taxonomists for standard genome sequencing and annotation.</title>
        <authorList>
            <consortium name="The Broad Institute Genomics Platform"/>
            <consortium name="The Broad Institute Genome Sequencing Center for Infectious Disease"/>
            <person name="Wu L."/>
            <person name="Ma J."/>
        </authorList>
    </citation>
    <scope>NUCLEOTIDE SEQUENCE [LARGE SCALE GENOMIC DNA]</scope>
    <source>
        <strain evidence="2">CGMCC 4.7152</strain>
    </source>
</reference>
<comment type="caution">
    <text evidence="1">The sequence shown here is derived from an EMBL/GenBank/DDBJ whole genome shotgun (WGS) entry which is preliminary data.</text>
</comment>
<dbReference type="Proteomes" id="UP001595912">
    <property type="component" value="Unassembled WGS sequence"/>
</dbReference>